<comment type="caution">
    <text evidence="1">The sequence shown here is derived from an EMBL/GenBank/DDBJ whole genome shotgun (WGS) entry which is preliminary data.</text>
</comment>
<sequence>MIADAHVETLADLDPAVGSALGTRPGVSALPDYSPSGLEAVAEARRGALRELDRAERAPGAGAAGVGAG</sequence>
<protein>
    <submittedName>
        <fullName evidence="1">DUF885 domain-containing protein</fullName>
    </submittedName>
</protein>
<proteinExistence type="predicted"/>
<organism evidence="1 2">
    <name type="scientific">Streptomyces triticirhizae</name>
    <dbReference type="NCBI Taxonomy" id="2483353"/>
    <lineage>
        <taxon>Bacteria</taxon>
        <taxon>Bacillati</taxon>
        <taxon>Actinomycetota</taxon>
        <taxon>Actinomycetes</taxon>
        <taxon>Kitasatosporales</taxon>
        <taxon>Streptomycetaceae</taxon>
        <taxon>Streptomyces</taxon>
    </lineage>
</organism>
<evidence type="ECO:0000313" key="1">
    <source>
        <dbReference type="EMBL" id="RMI30754.1"/>
    </source>
</evidence>
<keyword evidence="2" id="KW-1185">Reference proteome</keyword>
<gene>
    <name evidence="1" type="ORF">EBN88_26430</name>
</gene>
<dbReference type="Proteomes" id="UP000278673">
    <property type="component" value="Unassembled WGS sequence"/>
</dbReference>
<reference evidence="1 2" key="1">
    <citation type="submission" date="2018-10" db="EMBL/GenBank/DDBJ databases">
        <title>Isolation, diversity and antifungal activity of actinobacteria from wheat.</title>
        <authorList>
            <person name="Han C."/>
        </authorList>
    </citation>
    <scope>NUCLEOTIDE SEQUENCE [LARGE SCALE GENOMIC DNA]</scope>
    <source>
        <strain evidence="1 2">NEAU-YY642</strain>
    </source>
</reference>
<dbReference type="EMBL" id="RFFJ01000232">
    <property type="protein sequence ID" value="RMI30754.1"/>
    <property type="molecule type" value="Genomic_DNA"/>
</dbReference>
<accession>A0A3M2L022</accession>
<dbReference type="AlphaFoldDB" id="A0A3M2L022"/>
<name>A0A3M2L022_9ACTN</name>
<evidence type="ECO:0000313" key="2">
    <source>
        <dbReference type="Proteomes" id="UP000278673"/>
    </source>
</evidence>
<feature type="non-terminal residue" evidence="1">
    <location>
        <position position="69"/>
    </location>
</feature>